<evidence type="ECO:0000313" key="4">
    <source>
        <dbReference type="Proteomes" id="UP000694722"/>
    </source>
</evidence>
<accession>A0A8D1K4Y4</accession>
<dbReference type="PANTHER" id="PTHR12268">
    <property type="entry name" value="E3 UBIQUITIN-PROTEIN LIGASE KCMF1"/>
    <property type="match status" value="1"/>
</dbReference>
<feature type="domain" description="EF-hand" evidence="2">
    <location>
        <begin position="21"/>
        <end position="139"/>
    </location>
</feature>
<dbReference type="PANTHER" id="PTHR12268:SF26">
    <property type="entry name" value="UTROPHIN"/>
    <property type="match status" value="1"/>
</dbReference>
<dbReference type="FunFam" id="1.10.238.10:FF:000023">
    <property type="entry name" value="dystrophin isoform X1"/>
    <property type="match status" value="1"/>
</dbReference>
<evidence type="ECO:0000259" key="2">
    <source>
        <dbReference type="Pfam" id="PF09068"/>
    </source>
</evidence>
<proteinExistence type="predicted"/>
<dbReference type="InterPro" id="IPR015153">
    <property type="entry name" value="EF-hand_dom_typ1"/>
</dbReference>
<feature type="transmembrane region" description="Helical" evidence="1">
    <location>
        <begin position="195"/>
        <end position="213"/>
    </location>
</feature>
<sequence>MKEALTNHQTQTTCWDHPKMTELFQSLADLNNVRFSAYRTAIKIRRLQKALCLDLLELNTTNEVFKQHKLNQNDQLLSVPDVINCLTTTYDGLEQMHKNLVNVPLCVDMCLNWLLNVYDTGRTGKIRVQSLKIGLISLSKGLLEEKYRCITLIFHARILCTSSARKKIRMVWNYYSPGGTNNYILKCKKRKRDKIFSILLYLFLFTKSISGILH</sequence>
<dbReference type="InterPro" id="IPR011992">
    <property type="entry name" value="EF-hand-dom_pair"/>
</dbReference>
<reference evidence="3" key="1">
    <citation type="submission" date="2025-08" db="UniProtKB">
        <authorList>
            <consortium name="Ensembl"/>
        </authorList>
    </citation>
    <scope>IDENTIFICATION</scope>
</reference>
<evidence type="ECO:0000256" key="1">
    <source>
        <dbReference type="SAM" id="Phobius"/>
    </source>
</evidence>
<keyword evidence="1" id="KW-0812">Transmembrane</keyword>
<dbReference type="Ensembl" id="ENSSSCT00040023336.1">
    <property type="protein sequence ID" value="ENSSSCP00040009852.1"/>
    <property type="gene ID" value="ENSSSCG00040017305.1"/>
</dbReference>
<dbReference type="AlphaFoldDB" id="A0A8D1K4Y4"/>
<protein>
    <recommendedName>
        <fullName evidence="2">EF-hand domain-containing protein</fullName>
    </recommendedName>
</protein>
<dbReference type="Gene3D" id="1.10.238.10">
    <property type="entry name" value="EF-hand"/>
    <property type="match status" value="1"/>
</dbReference>
<keyword evidence="1" id="KW-1133">Transmembrane helix</keyword>
<dbReference type="InterPro" id="IPR050774">
    <property type="entry name" value="KCMF1/Dystrophin"/>
</dbReference>
<organism evidence="3 4">
    <name type="scientific">Sus scrofa</name>
    <name type="common">Pig</name>
    <dbReference type="NCBI Taxonomy" id="9823"/>
    <lineage>
        <taxon>Eukaryota</taxon>
        <taxon>Metazoa</taxon>
        <taxon>Chordata</taxon>
        <taxon>Craniata</taxon>
        <taxon>Vertebrata</taxon>
        <taxon>Euteleostomi</taxon>
        <taxon>Mammalia</taxon>
        <taxon>Eutheria</taxon>
        <taxon>Laurasiatheria</taxon>
        <taxon>Artiodactyla</taxon>
        <taxon>Suina</taxon>
        <taxon>Suidae</taxon>
        <taxon>Sus</taxon>
    </lineage>
</organism>
<dbReference type="Pfam" id="PF09068">
    <property type="entry name" value="EF-hand_2"/>
    <property type="match status" value="1"/>
</dbReference>
<name>A0A8D1K4Y4_PIG</name>
<dbReference type="Proteomes" id="UP000694722">
    <property type="component" value="Unplaced"/>
</dbReference>
<evidence type="ECO:0000313" key="3">
    <source>
        <dbReference type="Ensembl" id="ENSSSCP00040009852.1"/>
    </source>
</evidence>
<keyword evidence="1" id="KW-0472">Membrane</keyword>
<dbReference type="SUPFAM" id="SSF47473">
    <property type="entry name" value="EF-hand"/>
    <property type="match status" value="1"/>
</dbReference>